<feature type="compositionally biased region" description="Basic and acidic residues" evidence="1">
    <location>
        <begin position="76"/>
        <end position="86"/>
    </location>
</feature>
<protein>
    <recommendedName>
        <fullName evidence="2">Retroviral polymerase SH3-like domain-containing protein</fullName>
    </recommendedName>
</protein>
<dbReference type="AlphaFoldDB" id="A0A9P1DZ67"/>
<accession>A0A9P1DZ67</accession>
<name>A0A9P1DZ67_CUSEU</name>
<proteinExistence type="predicted"/>
<dbReference type="Pfam" id="PF25597">
    <property type="entry name" value="SH3_retrovirus"/>
    <property type="match status" value="1"/>
</dbReference>
<dbReference type="OrthoDB" id="1727805at2759"/>
<sequence length="120" mass="13892">MIHSKGYKLYNPDLKKLIISRDVEFDEEGSWDWSIGDKEDYSLLPPMEYEEEVEENHENTTPPPSPTQAQASSPSSDEREIPRMRSIEELYEVTQNLNSNDELTLFCLFGDCEPLSFQEA</sequence>
<feature type="region of interest" description="Disordered" evidence="1">
    <location>
        <begin position="32"/>
        <end position="86"/>
    </location>
</feature>
<dbReference type="InterPro" id="IPR057670">
    <property type="entry name" value="SH3_retrovirus"/>
</dbReference>
<evidence type="ECO:0000313" key="3">
    <source>
        <dbReference type="EMBL" id="CAH9068200.1"/>
    </source>
</evidence>
<organism evidence="3 4">
    <name type="scientific">Cuscuta europaea</name>
    <name type="common">European dodder</name>
    <dbReference type="NCBI Taxonomy" id="41803"/>
    <lineage>
        <taxon>Eukaryota</taxon>
        <taxon>Viridiplantae</taxon>
        <taxon>Streptophyta</taxon>
        <taxon>Embryophyta</taxon>
        <taxon>Tracheophyta</taxon>
        <taxon>Spermatophyta</taxon>
        <taxon>Magnoliopsida</taxon>
        <taxon>eudicotyledons</taxon>
        <taxon>Gunneridae</taxon>
        <taxon>Pentapetalae</taxon>
        <taxon>asterids</taxon>
        <taxon>lamiids</taxon>
        <taxon>Solanales</taxon>
        <taxon>Convolvulaceae</taxon>
        <taxon>Cuscuteae</taxon>
        <taxon>Cuscuta</taxon>
        <taxon>Cuscuta subgen. Cuscuta</taxon>
    </lineage>
</organism>
<dbReference type="Proteomes" id="UP001152484">
    <property type="component" value="Unassembled WGS sequence"/>
</dbReference>
<feature type="non-terminal residue" evidence="3">
    <location>
        <position position="120"/>
    </location>
</feature>
<evidence type="ECO:0000313" key="4">
    <source>
        <dbReference type="Proteomes" id="UP001152484"/>
    </source>
</evidence>
<comment type="caution">
    <text evidence="3">The sequence shown here is derived from an EMBL/GenBank/DDBJ whole genome shotgun (WGS) entry which is preliminary data.</text>
</comment>
<dbReference type="EMBL" id="CAMAPE010000005">
    <property type="protein sequence ID" value="CAH9068200.1"/>
    <property type="molecule type" value="Genomic_DNA"/>
</dbReference>
<reference evidence="3" key="1">
    <citation type="submission" date="2022-07" db="EMBL/GenBank/DDBJ databases">
        <authorList>
            <person name="Macas J."/>
            <person name="Novak P."/>
            <person name="Neumann P."/>
        </authorList>
    </citation>
    <scope>NUCLEOTIDE SEQUENCE</scope>
</reference>
<feature type="domain" description="Retroviral polymerase SH3-like" evidence="2">
    <location>
        <begin position="3"/>
        <end position="36"/>
    </location>
</feature>
<evidence type="ECO:0000256" key="1">
    <source>
        <dbReference type="SAM" id="MobiDB-lite"/>
    </source>
</evidence>
<evidence type="ECO:0000259" key="2">
    <source>
        <dbReference type="Pfam" id="PF25597"/>
    </source>
</evidence>
<keyword evidence="4" id="KW-1185">Reference proteome</keyword>
<gene>
    <name evidence="3" type="ORF">CEURO_LOCUS2764</name>
</gene>